<dbReference type="Pfam" id="PF00609">
    <property type="entry name" value="DAGK_acc"/>
    <property type="match status" value="1"/>
</dbReference>
<dbReference type="InterPro" id="IPR037607">
    <property type="entry name" value="DGK"/>
</dbReference>
<dbReference type="EMBL" id="FN648543">
    <property type="protein sequence ID" value="CBJ32618.1"/>
    <property type="molecule type" value="Genomic_DNA"/>
</dbReference>
<organism evidence="9 10">
    <name type="scientific">Ectocarpus siliculosus</name>
    <name type="common">Brown alga</name>
    <name type="synonym">Conferva siliculosa</name>
    <dbReference type="NCBI Taxonomy" id="2880"/>
    <lineage>
        <taxon>Eukaryota</taxon>
        <taxon>Sar</taxon>
        <taxon>Stramenopiles</taxon>
        <taxon>Ochrophyta</taxon>
        <taxon>PX clade</taxon>
        <taxon>Phaeophyceae</taxon>
        <taxon>Ectocarpales</taxon>
        <taxon>Ectocarpaceae</taxon>
        <taxon>Ectocarpus</taxon>
    </lineage>
</organism>
<dbReference type="Pfam" id="PF00781">
    <property type="entry name" value="DAGK_cat"/>
    <property type="match status" value="1"/>
</dbReference>
<comment type="similarity">
    <text evidence="1 6">Belongs to the eukaryotic diacylglycerol kinase family.</text>
</comment>
<feature type="compositionally biased region" description="Low complexity" evidence="7">
    <location>
        <begin position="283"/>
        <end position="295"/>
    </location>
</feature>
<evidence type="ECO:0000256" key="1">
    <source>
        <dbReference type="ARBA" id="ARBA00009280"/>
    </source>
</evidence>
<evidence type="ECO:0000256" key="7">
    <source>
        <dbReference type="SAM" id="MobiDB-lite"/>
    </source>
</evidence>
<dbReference type="OrthoDB" id="242257at2759"/>
<dbReference type="SMART" id="SM00045">
    <property type="entry name" value="DAGKa"/>
    <property type="match status" value="1"/>
</dbReference>
<accession>D7FZ01</accession>
<dbReference type="GO" id="GO:0004143">
    <property type="term" value="F:ATP-dependent diacylglycerol kinase activity"/>
    <property type="evidence" value="ECO:0007669"/>
    <property type="project" value="UniProtKB-EC"/>
</dbReference>
<feature type="region of interest" description="Disordered" evidence="7">
    <location>
        <begin position="319"/>
        <end position="385"/>
    </location>
</feature>
<feature type="compositionally biased region" description="Basic and acidic residues" evidence="7">
    <location>
        <begin position="427"/>
        <end position="440"/>
    </location>
</feature>
<dbReference type="InterPro" id="IPR017438">
    <property type="entry name" value="ATP-NAD_kinase_N"/>
</dbReference>
<feature type="region of interest" description="Disordered" evidence="7">
    <location>
        <begin position="398"/>
        <end position="515"/>
    </location>
</feature>
<keyword evidence="5 6" id="KW-0067">ATP-binding</keyword>
<dbReference type="SUPFAM" id="SSF111331">
    <property type="entry name" value="NAD kinase/diacylglycerol kinase-like"/>
    <property type="match status" value="1"/>
</dbReference>
<feature type="compositionally biased region" description="Low complexity" evidence="7">
    <location>
        <begin position="348"/>
        <end position="361"/>
    </location>
</feature>
<feature type="region of interest" description="Disordered" evidence="7">
    <location>
        <begin position="270"/>
        <end position="304"/>
    </location>
</feature>
<feature type="region of interest" description="Disordered" evidence="7">
    <location>
        <begin position="1"/>
        <end position="52"/>
    </location>
</feature>
<evidence type="ECO:0000256" key="5">
    <source>
        <dbReference type="ARBA" id="ARBA00022840"/>
    </source>
</evidence>
<dbReference type="SMART" id="SM00046">
    <property type="entry name" value="DAGKc"/>
    <property type="match status" value="1"/>
</dbReference>
<proteinExistence type="inferred from homology"/>
<dbReference type="PANTHER" id="PTHR11255">
    <property type="entry name" value="DIACYLGLYCEROL KINASE"/>
    <property type="match status" value="1"/>
</dbReference>
<dbReference type="eggNOG" id="KOG1169">
    <property type="taxonomic scope" value="Eukaryota"/>
</dbReference>
<dbReference type="EMBL" id="FN649741">
    <property type="protein sequence ID" value="CBJ32618.1"/>
    <property type="molecule type" value="Genomic_DNA"/>
</dbReference>
<feature type="compositionally biased region" description="Basic and acidic residues" evidence="7">
    <location>
        <begin position="319"/>
        <end position="329"/>
    </location>
</feature>
<evidence type="ECO:0000256" key="4">
    <source>
        <dbReference type="ARBA" id="ARBA00022777"/>
    </source>
</evidence>
<feature type="domain" description="DAGKc" evidence="8">
    <location>
        <begin position="53"/>
        <end position="203"/>
    </location>
</feature>
<keyword evidence="3 6" id="KW-0547">Nucleotide-binding</keyword>
<dbReference type="InParanoid" id="D7FZ01"/>
<dbReference type="PANTHER" id="PTHR11255:SF80">
    <property type="entry name" value="EYE-SPECIFIC DIACYLGLYCEROL KINASE"/>
    <property type="match status" value="1"/>
</dbReference>
<feature type="compositionally biased region" description="Low complexity" evidence="7">
    <location>
        <begin position="406"/>
        <end position="422"/>
    </location>
</feature>
<dbReference type="InterPro" id="IPR000756">
    <property type="entry name" value="Diacylglycerol_kin_accessory"/>
</dbReference>
<dbReference type="Proteomes" id="UP000002630">
    <property type="component" value="Linkage Group LG16"/>
</dbReference>
<feature type="compositionally biased region" description="Gly residues" evidence="7">
    <location>
        <begin position="479"/>
        <end position="495"/>
    </location>
</feature>
<evidence type="ECO:0000256" key="2">
    <source>
        <dbReference type="ARBA" id="ARBA00022679"/>
    </source>
</evidence>
<dbReference type="Gene3D" id="3.40.50.10330">
    <property type="entry name" value="Probable inorganic polyphosphate/atp-NAD kinase, domain 1"/>
    <property type="match status" value="1"/>
</dbReference>
<dbReference type="GO" id="GO:0016020">
    <property type="term" value="C:membrane"/>
    <property type="evidence" value="ECO:0007669"/>
    <property type="project" value="TreeGrafter"/>
</dbReference>
<evidence type="ECO:0000256" key="6">
    <source>
        <dbReference type="RuleBase" id="RU361128"/>
    </source>
</evidence>
<reference evidence="9 10" key="1">
    <citation type="journal article" date="2010" name="Nature">
        <title>The Ectocarpus genome and the independent evolution of multicellularity in brown algae.</title>
        <authorList>
            <person name="Cock J.M."/>
            <person name="Sterck L."/>
            <person name="Rouze P."/>
            <person name="Scornet D."/>
            <person name="Allen A.E."/>
            <person name="Amoutzias G."/>
            <person name="Anthouard V."/>
            <person name="Artiguenave F."/>
            <person name="Aury J.M."/>
            <person name="Badger J.H."/>
            <person name="Beszteri B."/>
            <person name="Billiau K."/>
            <person name="Bonnet E."/>
            <person name="Bothwell J.H."/>
            <person name="Bowler C."/>
            <person name="Boyen C."/>
            <person name="Brownlee C."/>
            <person name="Carrano C.J."/>
            <person name="Charrier B."/>
            <person name="Cho G.Y."/>
            <person name="Coelho S.M."/>
            <person name="Collen J."/>
            <person name="Corre E."/>
            <person name="Da Silva C."/>
            <person name="Delage L."/>
            <person name="Delaroque N."/>
            <person name="Dittami S.M."/>
            <person name="Doulbeau S."/>
            <person name="Elias M."/>
            <person name="Farnham G."/>
            <person name="Gachon C.M."/>
            <person name="Gschloessl B."/>
            <person name="Heesch S."/>
            <person name="Jabbari K."/>
            <person name="Jubin C."/>
            <person name="Kawai H."/>
            <person name="Kimura K."/>
            <person name="Kloareg B."/>
            <person name="Kupper F.C."/>
            <person name="Lang D."/>
            <person name="Le Bail A."/>
            <person name="Leblanc C."/>
            <person name="Lerouge P."/>
            <person name="Lohr M."/>
            <person name="Lopez P.J."/>
            <person name="Martens C."/>
            <person name="Maumus F."/>
            <person name="Michel G."/>
            <person name="Miranda-Saavedra D."/>
            <person name="Morales J."/>
            <person name="Moreau H."/>
            <person name="Motomura T."/>
            <person name="Nagasato C."/>
            <person name="Napoli C.A."/>
            <person name="Nelson D.R."/>
            <person name="Nyvall-Collen P."/>
            <person name="Peters A.F."/>
            <person name="Pommier C."/>
            <person name="Potin P."/>
            <person name="Poulain J."/>
            <person name="Quesneville H."/>
            <person name="Read B."/>
            <person name="Rensing S.A."/>
            <person name="Ritter A."/>
            <person name="Rousvoal S."/>
            <person name="Samanta M."/>
            <person name="Samson G."/>
            <person name="Schroeder D.C."/>
            <person name="Segurens B."/>
            <person name="Strittmatter M."/>
            <person name="Tonon T."/>
            <person name="Tregear J.W."/>
            <person name="Valentin K."/>
            <person name="von Dassow P."/>
            <person name="Yamagishi T."/>
            <person name="Van de Peer Y."/>
            <person name="Wincker P."/>
        </authorList>
    </citation>
    <scope>NUCLEOTIDE SEQUENCE [LARGE SCALE GENOMIC DNA]</scope>
    <source>
        <strain evidence="10">Ec32 / CCAP1310/4</strain>
    </source>
</reference>
<evidence type="ECO:0000259" key="8">
    <source>
        <dbReference type="PROSITE" id="PS50146"/>
    </source>
</evidence>
<keyword evidence="10" id="KW-1185">Reference proteome</keyword>
<dbReference type="Gene3D" id="2.60.200.40">
    <property type="match status" value="1"/>
</dbReference>
<feature type="compositionally biased region" description="Low complexity" evidence="7">
    <location>
        <begin position="19"/>
        <end position="29"/>
    </location>
</feature>
<dbReference type="EC" id="2.7.1.107" evidence="6"/>
<dbReference type="PROSITE" id="PS50146">
    <property type="entry name" value="DAGK"/>
    <property type="match status" value="1"/>
</dbReference>
<name>D7FZ01_ECTSI</name>
<comment type="catalytic activity">
    <reaction evidence="6">
        <text>a 1,2-diacyl-sn-glycerol + ATP = a 1,2-diacyl-sn-glycero-3-phosphate + ADP + H(+)</text>
        <dbReference type="Rhea" id="RHEA:10272"/>
        <dbReference type="ChEBI" id="CHEBI:15378"/>
        <dbReference type="ChEBI" id="CHEBI:17815"/>
        <dbReference type="ChEBI" id="CHEBI:30616"/>
        <dbReference type="ChEBI" id="CHEBI:58608"/>
        <dbReference type="ChEBI" id="CHEBI:456216"/>
        <dbReference type="EC" id="2.7.1.107"/>
    </reaction>
</comment>
<dbReference type="GO" id="GO:0007200">
    <property type="term" value="P:phospholipase C-activating G protein-coupled receptor signaling pathway"/>
    <property type="evidence" value="ECO:0007669"/>
    <property type="project" value="InterPro"/>
</dbReference>
<evidence type="ECO:0000256" key="3">
    <source>
        <dbReference type="ARBA" id="ARBA00022741"/>
    </source>
</evidence>
<evidence type="ECO:0000313" key="9">
    <source>
        <dbReference type="EMBL" id="CBJ32618.1"/>
    </source>
</evidence>
<feature type="compositionally biased region" description="Gly residues" evidence="7">
    <location>
        <begin position="367"/>
        <end position="382"/>
    </location>
</feature>
<dbReference type="InterPro" id="IPR016064">
    <property type="entry name" value="NAD/diacylglycerol_kinase_sf"/>
</dbReference>
<gene>
    <name evidence="9" type="ORF">Esi_0350_0019</name>
</gene>
<keyword evidence="2 6" id="KW-0808">Transferase</keyword>
<protein>
    <recommendedName>
        <fullName evidence="6">Diacylglycerol kinase</fullName>
        <shortName evidence="6">DAG kinase</shortName>
        <ecNumber evidence="6">2.7.1.107</ecNumber>
    </recommendedName>
</protein>
<feature type="compositionally biased region" description="Low complexity" evidence="7">
    <location>
        <begin position="441"/>
        <end position="453"/>
    </location>
</feature>
<sequence>MGDNVAMDNGELKVDPQQEEAQQLQLQQQPDSSSTAEEALQVGPPADAASTTTPASPVLVFLNSASGGKMGPKVLEKIRALIPESQLFDLQEVGQGRWKPEDKLKLFQHTKDTKVLICGGDGTMGWILSCIDRLRMAAEPSPSVSQEENFPVAMMPLGTGNDLARTFGWGPGFTRAMLKPKFLDRVKEAPAARLDRWLLSVMPYEPLGSEAKVKSTKIPPTFSLHRYASAIGDPIGGGQDLAGAVMNDASEHKRTQSVLRIGRSFSVKMSSQAKSVHEDEMNRSSSQGSRSLASSRHGDVEGGFRGSFGAASAFGGEFKTEETAAESERSSITGAGAGAGGGGGAAGGPSMMARASSAPPALRYSGGNAGGGGGGGGGGGSAGVVAMPTVGEVVDVPDREEEEEASSSVGSSSGPSSPVVEVTSKASDGKAAEGTAKKEGGTAAAAAAVVAAVEAEETPQEGGADPTAVENLGATTTGGVEGGSGGGGGGGGGGVEETPVASEPASGSAEEGKTAVVAPAGQDEGKAAEEAAEREANVARGAAATVAARVAAKAARAGEEKTPIDEEGEDGGAAAAAADGILEAAVQTDSQPRRMGPRAMPSISVIQRFETWESYDAVFCNYFSFGVDAIAASAFHEHRQAYPQLFTSRFRNQVWYARKGFPAAGGIPCGSQPPPPPVSKYLELRVKSTPSSDWETLELDNTLRGVVVLNLQSYGGGRNLWGTAQPGCSQKQFAKAAPDDGLLEIVGITNIFKLGCIMGCNKAGARAHRLAQYPTDGGVAQG</sequence>
<dbReference type="InterPro" id="IPR001206">
    <property type="entry name" value="Diacylglycerol_kinase_cat_dom"/>
</dbReference>
<keyword evidence="4 6" id="KW-0418">Kinase</keyword>
<feature type="compositionally biased region" description="Gly residues" evidence="7">
    <location>
        <begin position="335"/>
        <end position="347"/>
    </location>
</feature>
<dbReference type="GO" id="GO:0005524">
    <property type="term" value="F:ATP binding"/>
    <property type="evidence" value="ECO:0007669"/>
    <property type="project" value="UniProtKB-KW"/>
</dbReference>
<dbReference type="STRING" id="2880.D7FZ01"/>
<evidence type="ECO:0000313" key="10">
    <source>
        <dbReference type="Proteomes" id="UP000002630"/>
    </source>
</evidence>
<dbReference type="AlphaFoldDB" id="D7FZ01"/>